<evidence type="ECO:0000313" key="1">
    <source>
        <dbReference type="EMBL" id="MBP0904938.1"/>
    </source>
</evidence>
<dbReference type="InterPro" id="IPR017853">
    <property type="entry name" value="GH"/>
</dbReference>
<dbReference type="RefSeq" id="WP_209655830.1">
    <property type="nucleotide sequence ID" value="NZ_JAGJCB010000015.1"/>
</dbReference>
<keyword evidence="2" id="KW-1185">Reference proteome</keyword>
<comment type="caution">
    <text evidence="1">The sequence shown here is derived from an EMBL/GenBank/DDBJ whole genome shotgun (WGS) entry which is preliminary data.</text>
</comment>
<reference evidence="1 2" key="1">
    <citation type="submission" date="2021-04" db="EMBL/GenBank/DDBJ databases">
        <title>Mariniflexile gromovii gen. nov., sp. nov., a gliding bacterium isolated from the sea urchin Strongylocentrotus intermedius.</title>
        <authorList>
            <person name="Ko S."/>
            <person name="Le V."/>
            <person name="Ahn C.-Y."/>
            <person name="Oh H.-M."/>
        </authorList>
    </citation>
    <scope>NUCLEOTIDE SEQUENCE [LARGE SCALE GENOMIC DNA]</scope>
    <source>
        <strain evidence="1 2">KCTC 12570</strain>
    </source>
</reference>
<protein>
    <recommendedName>
        <fullName evidence="3">Glycosyl hydrolase-like family 15 (GHL15) protein</fullName>
    </recommendedName>
</protein>
<organism evidence="1 2">
    <name type="scientific">Mariniflexile gromovii</name>
    <dbReference type="NCBI Taxonomy" id="362523"/>
    <lineage>
        <taxon>Bacteria</taxon>
        <taxon>Pseudomonadati</taxon>
        <taxon>Bacteroidota</taxon>
        <taxon>Flavobacteriia</taxon>
        <taxon>Flavobacteriales</taxon>
        <taxon>Flavobacteriaceae</taxon>
        <taxon>Mariniflexile</taxon>
    </lineage>
</organism>
<dbReference type="SUPFAM" id="SSF51445">
    <property type="entry name" value="(Trans)glycosidases"/>
    <property type="match status" value="1"/>
</dbReference>
<proteinExistence type="predicted"/>
<dbReference type="Gene3D" id="3.20.20.70">
    <property type="entry name" value="Aldolase class I"/>
    <property type="match status" value="1"/>
</dbReference>
<accession>A0ABS4BWG9</accession>
<sequence length="412" mass="47091">MKYKLVLKKENMVVFSMIITLLSCSGNEGPQYENTEEIDTGTSELMISDGTLFEPKSSYPKFNWGTTPQYSMFGNGTRTLTEAEVENISGKSSFVCVEKDHARSVLGYAEVGTKHEVEAFKKLDPETKVLYYFNSAYAWPFTSYNENFTRNKIDAYPELKKFLIVNETTGELEHRNNIFFFDVLNPDFRDWWVKAVVAGVNFSGADGVFIDQMHGFVWLRNSQKVEVEKAMGEMMSNLKQALGADKILLGNNASDVEDVFPAVDAAMFEHYNAQKLSKENLLEEWEDMLNNAKAGKISVFRIGVEAEGNPAIDGLTGEEREIALEQLSKERLEYYQACFLIGAQPYAYFKYGWGWRLERGPLVDYPELQKPIGSPKGAYKRLVENEWEFTREFEHASVWVNTETKEAKISWK</sequence>
<dbReference type="InterPro" id="IPR029455">
    <property type="entry name" value="GHL15"/>
</dbReference>
<evidence type="ECO:0000313" key="2">
    <source>
        <dbReference type="Proteomes" id="UP000670776"/>
    </source>
</evidence>
<name>A0ABS4BWG9_9FLAO</name>
<dbReference type="InterPro" id="IPR013785">
    <property type="entry name" value="Aldolase_TIM"/>
</dbReference>
<dbReference type="EMBL" id="JAGJCB010000015">
    <property type="protein sequence ID" value="MBP0904938.1"/>
    <property type="molecule type" value="Genomic_DNA"/>
</dbReference>
<dbReference type="PROSITE" id="PS51257">
    <property type="entry name" value="PROKAR_LIPOPROTEIN"/>
    <property type="match status" value="1"/>
</dbReference>
<dbReference type="Proteomes" id="UP000670776">
    <property type="component" value="Unassembled WGS sequence"/>
</dbReference>
<evidence type="ECO:0008006" key="3">
    <source>
        <dbReference type="Google" id="ProtNLM"/>
    </source>
</evidence>
<dbReference type="Pfam" id="PF14885">
    <property type="entry name" value="GHL15"/>
    <property type="match status" value="1"/>
</dbReference>
<gene>
    <name evidence="1" type="ORF">J8H85_13950</name>
</gene>